<dbReference type="STRING" id="1586287.BBK82_33285"/>
<organism evidence="3 4">
    <name type="scientific">Lentzea guizhouensis</name>
    <dbReference type="NCBI Taxonomy" id="1586287"/>
    <lineage>
        <taxon>Bacteria</taxon>
        <taxon>Bacillati</taxon>
        <taxon>Actinomycetota</taxon>
        <taxon>Actinomycetes</taxon>
        <taxon>Pseudonocardiales</taxon>
        <taxon>Pseudonocardiaceae</taxon>
        <taxon>Lentzea</taxon>
    </lineage>
</organism>
<reference evidence="3 4" key="1">
    <citation type="submission" date="2016-07" db="EMBL/GenBank/DDBJ databases">
        <title>Complete genome sequence of the Lentzea guizhouensis DHS C013.</title>
        <authorList>
            <person name="Cao C."/>
        </authorList>
    </citation>
    <scope>NUCLEOTIDE SEQUENCE [LARGE SCALE GENOMIC DNA]</scope>
    <source>
        <strain evidence="3 4">DHS C013</strain>
    </source>
</reference>
<dbReference type="EMBL" id="CP016793">
    <property type="protein sequence ID" value="ANZ40183.1"/>
    <property type="molecule type" value="Genomic_DNA"/>
</dbReference>
<dbReference type="InterPro" id="IPR036689">
    <property type="entry name" value="ESAT-6-like_sf"/>
</dbReference>
<proteinExistence type="predicted"/>
<keyword evidence="1" id="KW-0812">Transmembrane</keyword>
<dbReference type="InterPro" id="IPR057746">
    <property type="entry name" value="CpnT-like_N"/>
</dbReference>
<name>A0A1B2HR44_9PSEU</name>
<sequence>MTDQSLIAHEQSTREVWTGAGLADSVEGLVDAIKTEGWVDDALAGATLGVEAAATVMDPFSALLANGLGWAMEYFEPLREMLDELTGKPDLVRAHAATWNKIAVELGQMATALGSHVESDLPDWHGEAADAYRSMMGCNVEALGGLSAISAALAEATEGAGGLVELTREIVRDLIADLVARVVVWAVEAIFAVTIPVVAAQIAAAVVKWAGRILTYTMALVASLTNLKKLLEG</sequence>
<feature type="domain" description="Outer membrane channel protein CpnT-like N-terminal" evidence="2">
    <location>
        <begin position="88"/>
        <end position="206"/>
    </location>
</feature>
<evidence type="ECO:0000259" key="2">
    <source>
        <dbReference type="Pfam" id="PF25547"/>
    </source>
</evidence>
<dbReference type="OrthoDB" id="5069709at2"/>
<evidence type="ECO:0000256" key="1">
    <source>
        <dbReference type="SAM" id="Phobius"/>
    </source>
</evidence>
<evidence type="ECO:0000313" key="3">
    <source>
        <dbReference type="EMBL" id="ANZ40183.1"/>
    </source>
</evidence>
<dbReference type="RefSeq" id="WP_065918522.1">
    <property type="nucleotide sequence ID" value="NZ_CP016793.1"/>
</dbReference>
<dbReference type="KEGG" id="led:BBK82_33285"/>
<dbReference type="AlphaFoldDB" id="A0A1B2HR44"/>
<protein>
    <recommendedName>
        <fullName evidence="2">Outer membrane channel protein CpnT-like N-terminal domain-containing protein</fullName>
    </recommendedName>
</protein>
<dbReference type="InterPro" id="IPR038332">
    <property type="entry name" value="PPE_sf"/>
</dbReference>
<dbReference type="SUPFAM" id="SSF140453">
    <property type="entry name" value="EsxAB dimer-like"/>
    <property type="match status" value="1"/>
</dbReference>
<keyword evidence="1" id="KW-1133">Transmembrane helix</keyword>
<accession>A0A1B2HR44</accession>
<dbReference type="Gene3D" id="1.20.1260.20">
    <property type="entry name" value="PPE superfamily"/>
    <property type="match status" value="1"/>
</dbReference>
<dbReference type="Proteomes" id="UP000093053">
    <property type="component" value="Chromosome"/>
</dbReference>
<keyword evidence="4" id="KW-1185">Reference proteome</keyword>
<dbReference type="Pfam" id="PF25547">
    <property type="entry name" value="WXG100_2"/>
    <property type="match status" value="1"/>
</dbReference>
<gene>
    <name evidence="3" type="ORF">BBK82_33285</name>
</gene>
<keyword evidence="1" id="KW-0472">Membrane</keyword>
<feature type="transmembrane region" description="Helical" evidence="1">
    <location>
        <begin position="178"/>
        <end position="203"/>
    </location>
</feature>
<evidence type="ECO:0000313" key="4">
    <source>
        <dbReference type="Proteomes" id="UP000093053"/>
    </source>
</evidence>